<keyword evidence="3 7" id="KW-0418">Kinase</keyword>
<dbReference type="InterPro" id="IPR006204">
    <property type="entry name" value="GHMP_kinase_N_dom"/>
</dbReference>
<dbReference type="PANTHER" id="PTHR43527:SF1">
    <property type="entry name" value="L-THREONINE KINASE"/>
    <property type="match status" value="1"/>
</dbReference>
<dbReference type="Gene3D" id="3.30.230.10">
    <property type="match status" value="1"/>
</dbReference>
<dbReference type="GO" id="GO:0005524">
    <property type="term" value="F:ATP binding"/>
    <property type="evidence" value="ECO:0007669"/>
    <property type="project" value="UniProtKB-KW"/>
</dbReference>
<name>A0A1C0A7A8_9FIRM</name>
<dbReference type="PANTHER" id="PTHR43527">
    <property type="entry name" value="4-DIPHOSPHOCYTIDYL-2-C-METHYL-D-ERYTHRITOL KINASE, CHLOROPLASTIC"/>
    <property type="match status" value="1"/>
</dbReference>
<evidence type="ECO:0000313" key="8">
    <source>
        <dbReference type="Proteomes" id="UP000093514"/>
    </source>
</evidence>
<dbReference type="InterPro" id="IPR012363">
    <property type="entry name" value="PduX"/>
</dbReference>
<dbReference type="Pfam" id="PF08544">
    <property type="entry name" value="GHMP_kinases_C"/>
    <property type="match status" value="1"/>
</dbReference>
<evidence type="ECO:0000256" key="3">
    <source>
        <dbReference type="ARBA" id="ARBA00022777"/>
    </source>
</evidence>
<evidence type="ECO:0000256" key="4">
    <source>
        <dbReference type="ARBA" id="ARBA00022840"/>
    </source>
</evidence>
<dbReference type="Pfam" id="PF00288">
    <property type="entry name" value="GHMP_kinases_N"/>
    <property type="match status" value="1"/>
</dbReference>
<dbReference type="AlphaFoldDB" id="A0A1C0A7A8"/>
<keyword evidence="1" id="KW-0808">Transferase</keyword>
<dbReference type="SUPFAM" id="SSF54211">
    <property type="entry name" value="Ribosomal protein S5 domain 2-like"/>
    <property type="match status" value="1"/>
</dbReference>
<keyword evidence="8" id="KW-1185">Reference proteome</keyword>
<dbReference type="RefSeq" id="WP_068717669.1">
    <property type="nucleotide sequence ID" value="NZ_LWDV01000009.1"/>
</dbReference>
<accession>A0A1C0A7A8</accession>
<evidence type="ECO:0000259" key="6">
    <source>
        <dbReference type="Pfam" id="PF08544"/>
    </source>
</evidence>
<dbReference type="Proteomes" id="UP000093514">
    <property type="component" value="Unassembled WGS sequence"/>
</dbReference>
<dbReference type="InterPro" id="IPR014721">
    <property type="entry name" value="Ribsml_uS5_D2-typ_fold_subgr"/>
</dbReference>
<keyword evidence="4" id="KW-0067">ATP-binding</keyword>
<dbReference type="GO" id="GO:0016301">
    <property type="term" value="F:kinase activity"/>
    <property type="evidence" value="ECO:0007669"/>
    <property type="project" value="UniProtKB-KW"/>
</dbReference>
<reference evidence="7 8" key="2">
    <citation type="submission" date="2016-08" db="EMBL/GenBank/DDBJ databases">
        <title>Orenia metallireducens sp. nov. strain Z6, a Novel Metal-reducing Firmicute from the Deep Subsurface.</title>
        <authorList>
            <person name="Maxim B.I."/>
            <person name="Kenneth K."/>
            <person name="Flynn T.M."/>
            <person name="Oloughlin E.J."/>
            <person name="Locke R.A."/>
            <person name="Weber J.R."/>
            <person name="Egan S.M."/>
            <person name="Mackie R.I."/>
            <person name="Cann I.K."/>
        </authorList>
    </citation>
    <scope>NUCLEOTIDE SEQUENCE [LARGE SCALE GENOMIC DNA]</scope>
    <source>
        <strain evidence="7 8">Z6</strain>
    </source>
</reference>
<reference evidence="8" key="1">
    <citation type="submission" date="2016-07" db="EMBL/GenBank/DDBJ databases">
        <authorList>
            <person name="Florea S."/>
            <person name="Webb J.S."/>
            <person name="Jaromczyk J."/>
            <person name="Schardl C.L."/>
        </authorList>
    </citation>
    <scope>NUCLEOTIDE SEQUENCE [LARGE SCALE GENOMIC DNA]</scope>
    <source>
        <strain evidence="8">Z6</strain>
    </source>
</reference>
<proteinExistence type="predicted"/>
<gene>
    <name evidence="7" type="ORF">U472_09010</name>
</gene>
<comment type="caution">
    <text evidence="7">The sequence shown here is derived from an EMBL/GenBank/DDBJ whole genome shotgun (WGS) entry which is preliminary data.</text>
</comment>
<feature type="domain" description="GHMP kinase N-terminal" evidence="5">
    <location>
        <begin position="56"/>
        <end position="123"/>
    </location>
</feature>
<evidence type="ECO:0000313" key="7">
    <source>
        <dbReference type="EMBL" id="OCL26145.1"/>
    </source>
</evidence>
<evidence type="ECO:0000256" key="1">
    <source>
        <dbReference type="ARBA" id="ARBA00022679"/>
    </source>
</evidence>
<evidence type="ECO:0000259" key="5">
    <source>
        <dbReference type="Pfam" id="PF00288"/>
    </source>
</evidence>
<organism evidence="7 8">
    <name type="scientific">Orenia metallireducens</name>
    <dbReference type="NCBI Taxonomy" id="1413210"/>
    <lineage>
        <taxon>Bacteria</taxon>
        <taxon>Bacillati</taxon>
        <taxon>Bacillota</taxon>
        <taxon>Clostridia</taxon>
        <taxon>Halanaerobiales</taxon>
        <taxon>Halobacteroidaceae</taxon>
        <taxon>Orenia</taxon>
    </lineage>
</organism>
<dbReference type="OrthoDB" id="4548147at2"/>
<keyword evidence="2" id="KW-0547">Nucleotide-binding</keyword>
<sequence>MKVTVKVPGTCGELVQGVIDGTNFHITCPIDIYSYVTVIVDERFKEIKSNQVGNKAITAIQKTFSYFNYDGGAEISINSDLLRGKGMASSTADIVATIIASTLAIGERIDIKLITEIALSIEPTDGSFLAGIVAFDHLQGKRLIKLGEIDPIPILIFDIGGQVDTLNFNARSNLARLNLLREREVDRAYKLVVEGIQIGDKRLIGQGATLSSLSNQAVLFKPYLTKLLELAKVEDAILGINVAHSGTLIGILVNNQKDSLEILSKIKSNLPRLNHLITTKIINGGYQILKER</sequence>
<dbReference type="InterPro" id="IPR020568">
    <property type="entry name" value="Ribosomal_Su5_D2-typ_SF"/>
</dbReference>
<protein>
    <submittedName>
        <fullName evidence="7">Kinase</fullName>
    </submittedName>
</protein>
<dbReference type="EMBL" id="LWDV01000009">
    <property type="protein sequence ID" value="OCL26145.1"/>
    <property type="molecule type" value="Genomic_DNA"/>
</dbReference>
<dbReference type="PIRSF" id="PIRSF033887">
    <property type="entry name" value="PduX"/>
    <property type="match status" value="1"/>
</dbReference>
<evidence type="ECO:0000256" key="2">
    <source>
        <dbReference type="ARBA" id="ARBA00022741"/>
    </source>
</evidence>
<dbReference type="InterPro" id="IPR013750">
    <property type="entry name" value="GHMP_kinase_C_dom"/>
</dbReference>
<feature type="domain" description="GHMP kinase C-terminal" evidence="6">
    <location>
        <begin position="194"/>
        <end position="270"/>
    </location>
</feature>